<proteinExistence type="predicted"/>
<keyword evidence="2" id="KW-1185">Reference proteome</keyword>
<dbReference type="STRING" id="758825.SAMN02982985_04791"/>
<name>A0A1I4SIH8_9BURK</name>
<dbReference type="AlphaFoldDB" id="A0A1I4SIH8"/>
<evidence type="ECO:0000313" key="2">
    <source>
        <dbReference type="Proteomes" id="UP000199470"/>
    </source>
</evidence>
<protein>
    <submittedName>
        <fullName evidence="1">Uncharacterized protein</fullName>
    </submittedName>
</protein>
<accession>A0A1I4SIH8</accession>
<organism evidence="1 2">
    <name type="scientific">Rugamonas rubra</name>
    <dbReference type="NCBI Taxonomy" id="758825"/>
    <lineage>
        <taxon>Bacteria</taxon>
        <taxon>Pseudomonadati</taxon>
        <taxon>Pseudomonadota</taxon>
        <taxon>Betaproteobacteria</taxon>
        <taxon>Burkholderiales</taxon>
        <taxon>Oxalobacteraceae</taxon>
        <taxon>Telluria group</taxon>
        <taxon>Rugamonas</taxon>
    </lineage>
</organism>
<evidence type="ECO:0000313" key="1">
    <source>
        <dbReference type="EMBL" id="SFM64120.1"/>
    </source>
</evidence>
<reference evidence="1 2" key="1">
    <citation type="submission" date="2016-10" db="EMBL/GenBank/DDBJ databases">
        <authorList>
            <person name="de Groot N.N."/>
        </authorList>
    </citation>
    <scope>NUCLEOTIDE SEQUENCE [LARGE SCALE GENOMIC DNA]</scope>
    <source>
        <strain evidence="1 2">ATCC 43154</strain>
    </source>
</reference>
<dbReference type="Proteomes" id="UP000199470">
    <property type="component" value="Unassembled WGS sequence"/>
</dbReference>
<sequence>MNLDEQIQWVSQSCTRLRAALPAKVAAGAVTQERASYLLAVANETLQTLTQLRGLVLRGAPKPRNPS</sequence>
<dbReference type="RefSeq" id="WP_093390222.1">
    <property type="nucleotide sequence ID" value="NZ_FOTW01000026.1"/>
</dbReference>
<gene>
    <name evidence="1" type="ORF">SAMN02982985_04791</name>
</gene>
<dbReference type="EMBL" id="FOTW01000026">
    <property type="protein sequence ID" value="SFM64120.1"/>
    <property type="molecule type" value="Genomic_DNA"/>
</dbReference>